<dbReference type="EMBL" id="JAVAIM010000001">
    <property type="protein sequence ID" value="MDP4574779.1"/>
    <property type="molecule type" value="Genomic_DNA"/>
</dbReference>
<reference evidence="10 11" key="1">
    <citation type="submission" date="2023-08" db="EMBL/GenBank/DDBJ databases">
        <title>genomic of G39.</title>
        <authorList>
            <person name="Wang Y."/>
        </authorList>
    </citation>
    <scope>NUCLEOTIDE SEQUENCE [LARGE SCALE GENOMIC DNA]</scope>
    <source>
        <strain evidence="10 11">G39</strain>
    </source>
</reference>
<dbReference type="Proteomes" id="UP001240639">
    <property type="component" value="Unassembled WGS sequence"/>
</dbReference>
<keyword evidence="7" id="KW-0143">Chaperone</keyword>
<evidence type="ECO:0000256" key="2">
    <source>
        <dbReference type="ARBA" id="ARBA00004236"/>
    </source>
</evidence>
<evidence type="ECO:0000259" key="9">
    <source>
        <dbReference type="Pfam" id="PF09976"/>
    </source>
</evidence>
<evidence type="ECO:0000256" key="1">
    <source>
        <dbReference type="ARBA" id="ARBA00004167"/>
    </source>
</evidence>
<name>A0ABT9HNN6_9SPHN</name>
<comment type="subcellular location">
    <subcellularLocation>
        <location evidence="2">Cell membrane</location>
    </subcellularLocation>
    <subcellularLocation>
        <location evidence="1">Membrane</location>
        <topology evidence="1">Single-pass membrane protein</topology>
    </subcellularLocation>
</comment>
<keyword evidence="11" id="KW-1185">Reference proteome</keyword>
<comment type="caution">
    <text evidence="10">The sequence shown here is derived from an EMBL/GenBank/DDBJ whole genome shotgun (WGS) entry which is preliminary data.</text>
</comment>
<keyword evidence="3" id="KW-1003">Cell membrane</keyword>
<sequence>MALTPKKELSREEKLAKRDAAEQEALLREVDDAVRQGDTEEFFTKYGKPLLAVLILGLVGFGGYLFWDSRQEQAMEADSEVLVGALDQVEAGNLQTGYDQLEALAGEDRGGASAVAGLMRAGIAAEQDRPDEAARLFAAVAANESAPQALRDLAKLREVATRYDSLSSGEVITQLKPLAVPGNPFFASAGELVAHAYMDQGKEAEAGALFAQIAKADDAPEGLRSRARQMAGVLGVDAIEDVDALLEEQGVDTQAADGEAAAQIQ</sequence>
<keyword evidence="4 8" id="KW-0812">Transmembrane</keyword>
<evidence type="ECO:0000256" key="3">
    <source>
        <dbReference type="ARBA" id="ARBA00022475"/>
    </source>
</evidence>
<protein>
    <submittedName>
        <fullName evidence="10">Tetratricopeptide repeat protein</fullName>
    </submittedName>
</protein>
<evidence type="ECO:0000256" key="7">
    <source>
        <dbReference type="ARBA" id="ARBA00023186"/>
    </source>
</evidence>
<evidence type="ECO:0000256" key="8">
    <source>
        <dbReference type="SAM" id="Phobius"/>
    </source>
</evidence>
<feature type="transmembrane region" description="Helical" evidence="8">
    <location>
        <begin position="50"/>
        <end position="67"/>
    </location>
</feature>
<dbReference type="PANTHER" id="PTHR38035:SF1">
    <property type="entry name" value="ANCILLARY SECYEG TRANSLOCON SUBUNIT"/>
    <property type="match status" value="1"/>
</dbReference>
<feature type="domain" description="Ancillary SecYEG translocon subunit/Cell division coordinator CpoB TPR" evidence="9">
    <location>
        <begin position="41"/>
        <end position="216"/>
    </location>
</feature>
<evidence type="ECO:0000313" key="10">
    <source>
        <dbReference type="EMBL" id="MDP4574779.1"/>
    </source>
</evidence>
<dbReference type="PANTHER" id="PTHR38035">
    <property type="entry name" value="UPF0070 PROTEIN YFGM"/>
    <property type="match status" value="1"/>
</dbReference>
<evidence type="ECO:0000256" key="5">
    <source>
        <dbReference type="ARBA" id="ARBA00022989"/>
    </source>
</evidence>
<keyword evidence="5 8" id="KW-1133">Transmembrane helix</keyword>
<gene>
    <name evidence="10" type="ORF">Q9K02_06450</name>
</gene>
<accession>A0ABT9HNN6</accession>
<evidence type="ECO:0000256" key="4">
    <source>
        <dbReference type="ARBA" id="ARBA00022692"/>
    </source>
</evidence>
<dbReference type="InterPro" id="IPR026039">
    <property type="entry name" value="YfgM"/>
</dbReference>
<evidence type="ECO:0000256" key="6">
    <source>
        <dbReference type="ARBA" id="ARBA00023136"/>
    </source>
</evidence>
<proteinExistence type="predicted"/>
<dbReference type="InterPro" id="IPR018704">
    <property type="entry name" value="SecYEG/CpoB_TPR"/>
</dbReference>
<organism evidence="10 11">
    <name type="scientific">Qipengyuania profundimaris</name>
    <dbReference type="NCBI Taxonomy" id="3067652"/>
    <lineage>
        <taxon>Bacteria</taxon>
        <taxon>Pseudomonadati</taxon>
        <taxon>Pseudomonadota</taxon>
        <taxon>Alphaproteobacteria</taxon>
        <taxon>Sphingomonadales</taxon>
        <taxon>Erythrobacteraceae</taxon>
        <taxon>Qipengyuania</taxon>
    </lineage>
</organism>
<dbReference type="Pfam" id="PF09976">
    <property type="entry name" value="TPR_21"/>
    <property type="match status" value="1"/>
</dbReference>
<dbReference type="RefSeq" id="WP_305932151.1">
    <property type="nucleotide sequence ID" value="NZ_JAVAIM010000001.1"/>
</dbReference>
<evidence type="ECO:0000313" key="11">
    <source>
        <dbReference type="Proteomes" id="UP001240639"/>
    </source>
</evidence>
<keyword evidence="6 8" id="KW-0472">Membrane</keyword>